<reference evidence="3" key="1">
    <citation type="submission" date="2013-09" db="EMBL/GenBank/DDBJ databases">
        <title>Corchorus olitorius genome sequencing.</title>
        <authorList>
            <person name="Alam M."/>
            <person name="Haque M.S."/>
            <person name="Islam M.S."/>
            <person name="Emdad E.M."/>
            <person name="Islam M.M."/>
            <person name="Ahmed B."/>
            <person name="Halim A."/>
            <person name="Hossen Q.M.M."/>
            <person name="Hossain M.Z."/>
            <person name="Ahmed R."/>
            <person name="Khan M.M."/>
            <person name="Islam R."/>
            <person name="Rashid M.M."/>
            <person name="Khan S.A."/>
            <person name="Rahman M.S."/>
            <person name="Alam M."/>
            <person name="Yahiya A.S."/>
            <person name="Khan M.S."/>
            <person name="Azam M.S."/>
            <person name="Haque T."/>
            <person name="Lashkar M.Z.H."/>
            <person name="Akhand A.I."/>
            <person name="Morshed G."/>
            <person name="Roy S."/>
            <person name="Uddin K.S."/>
            <person name="Rabeya T."/>
            <person name="Hossain A.S."/>
            <person name="Chowdhury A."/>
            <person name="Snigdha A.R."/>
            <person name="Mortoza M.S."/>
            <person name="Matin S.A."/>
            <person name="Hoque S.M.E."/>
            <person name="Islam M.K."/>
            <person name="Roy D.K."/>
            <person name="Haider R."/>
            <person name="Moosa M.M."/>
            <person name="Elias S.M."/>
            <person name="Hasan A.M."/>
            <person name="Jahan S."/>
            <person name="Shafiuddin M."/>
            <person name="Mahmood N."/>
            <person name="Shommy N.S."/>
        </authorList>
    </citation>
    <scope>NUCLEOTIDE SEQUENCE [LARGE SCALE GENOMIC DNA]</scope>
    <source>
        <strain evidence="3">cv. O-4</strain>
    </source>
</reference>
<organism evidence="2 3">
    <name type="scientific">Corchorus olitorius</name>
    <dbReference type="NCBI Taxonomy" id="93759"/>
    <lineage>
        <taxon>Eukaryota</taxon>
        <taxon>Viridiplantae</taxon>
        <taxon>Streptophyta</taxon>
        <taxon>Embryophyta</taxon>
        <taxon>Tracheophyta</taxon>
        <taxon>Spermatophyta</taxon>
        <taxon>Magnoliopsida</taxon>
        <taxon>eudicotyledons</taxon>
        <taxon>Gunneridae</taxon>
        <taxon>Pentapetalae</taxon>
        <taxon>rosids</taxon>
        <taxon>malvids</taxon>
        <taxon>Malvales</taxon>
        <taxon>Malvaceae</taxon>
        <taxon>Grewioideae</taxon>
        <taxon>Apeibeae</taxon>
        <taxon>Corchorus</taxon>
    </lineage>
</organism>
<evidence type="ECO:0000313" key="3">
    <source>
        <dbReference type="Proteomes" id="UP000187203"/>
    </source>
</evidence>
<evidence type="ECO:0000259" key="1">
    <source>
        <dbReference type="Pfam" id="PF13456"/>
    </source>
</evidence>
<name>A0A1R3GV83_9ROSI</name>
<dbReference type="EMBL" id="AWUE01021518">
    <property type="protein sequence ID" value="OMO61966.1"/>
    <property type="molecule type" value="Genomic_DNA"/>
</dbReference>
<accession>A0A1R3GV83</accession>
<dbReference type="AlphaFoldDB" id="A0A1R3GV83"/>
<dbReference type="Proteomes" id="UP000187203">
    <property type="component" value="Unassembled WGS sequence"/>
</dbReference>
<dbReference type="STRING" id="93759.A0A1R3GV83"/>
<dbReference type="InterPro" id="IPR044730">
    <property type="entry name" value="RNase_H-like_dom_plant"/>
</dbReference>
<evidence type="ECO:0000313" key="2">
    <source>
        <dbReference type="EMBL" id="OMO61966.1"/>
    </source>
</evidence>
<gene>
    <name evidence="2" type="ORF">COLO4_33281</name>
</gene>
<dbReference type="PANTHER" id="PTHR47074">
    <property type="entry name" value="BNAC02G40300D PROTEIN"/>
    <property type="match status" value="1"/>
</dbReference>
<feature type="domain" description="RNase H type-1" evidence="1">
    <location>
        <begin position="113"/>
        <end position="185"/>
    </location>
</feature>
<comment type="caution">
    <text evidence="2">The sequence shown here is derived from an EMBL/GenBank/DDBJ whole genome shotgun (WGS) entry which is preliminary data.</text>
</comment>
<dbReference type="SUPFAM" id="SSF53098">
    <property type="entry name" value="Ribonuclease H-like"/>
    <property type="match status" value="1"/>
</dbReference>
<dbReference type="InterPro" id="IPR036397">
    <property type="entry name" value="RNaseH_sf"/>
</dbReference>
<protein>
    <recommendedName>
        <fullName evidence="1">RNase H type-1 domain-containing protein</fullName>
    </recommendedName>
</protein>
<keyword evidence="3" id="KW-1185">Reference proteome</keyword>
<dbReference type="PANTHER" id="PTHR47074:SF11">
    <property type="entry name" value="REVERSE TRANSCRIPTASE-LIKE PROTEIN"/>
    <property type="match status" value="1"/>
</dbReference>
<dbReference type="InterPro" id="IPR002156">
    <property type="entry name" value="RNaseH_domain"/>
</dbReference>
<dbReference type="GO" id="GO:0004523">
    <property type="term" value="F:RNA-DNA hybrid ribonuclease activity"/>
    <property type="evidence" value="ECO:0007669"/>
    <property type="project" value="InterPro"/>
</dbReference>
<dbReference type="Pfam" id="PF13456">
    <property type="entry name" value="RVT_3"/>
    <property type="match status" value="1"/>
</dbReference>
<proteinExistence type="predicted"/>
<dbReference type="InterPro" id="IPR012337">
    <property type="entry name" value="RNaseH-like_sf"/>
</dbReference>
<sequence>MLDMDFAHYNLPKVSTAPYWPSGHAPSREASRRDRENTKLHHHVLFVFTSLFVSKVLNSSFHQSVCSQPATLVANVKQQLDSGVVYLGENLEYAWDAVAVFWLAPSPRMLKLNVDAAYREDLRVATLAMVLRDHVGKVLLCGLLKLENIPSITRAEFLAIRFGVEEVKEANYVRVIVESDCATAVS</sequence>
<dbReference type="InterPro" id="IPR052929">
    <property type="entry name" value="RNase_H-like_EbsB-rel"/>
</dbReference>
<dbReference type="Gene3D" id="3.30.420.10">
    <property type="entry name" value="Ribonuclease H-like superfamily/Ribonuclease H"/>
    <property type="match status" value="1"/>
</dbReference>
<dbReference type="GO" id="GO:0003676">
    <property type="term" value="F:nucleic acid binding"/>
    <property type="evidence" value="ECO:0007669"/>
    <property type="project" value="InterPro"/>
</dbReference>
<dbReference type="CDD" id="cd06222">
    <property type="entry name" value="RNase_H_like"/>
    <property type="match status" value="1"/>
</dbReference>